<dbReference type="AlphaFoldDB" id="A0AAE0W1C4"/>
<evidence type="ECO:0000313" key="3">
    <source>
        <dbReference type="Proteomes" id="UP001195483"/>
    </source>
</evidence>
<gene>
    <name evidence="2" type="ORF">CHS0354_029412</name>
</gene>
<protein>
    <submittedName>
        <fullName evidence="2">Uncharacterized protein</fullName>
    </submittedName>
</protein>
<accession>A0AAE0W1C4</accession>
<dbReference type="EMBL" id="JAEAOA010001763">
    <property type="protein sequence ID" value="KAK3597841.1"/>
    <property type="molecule type" value="Genomic_DNA"/>
</dbReference>
<comment type="caution">
    <text evidence="2">The sequence shown here is derived from an EMBL/GenBank/DDBJ whole genome shotgun (WGS) entry which is preliminary data.</text>
</comment>
<evidence type="ECO:0000256" key="1">
    <source>
        <dbReference type="SAM" id="SignalP"/>
    </source>
</evidence>
<keyword evidence="3" id="KW-1185">Reference proteome</keyword>
<proteinExistence type="predicted"/>
<feature type="signal peptide" evidence="1">
    <location>
        <begin position="1"/>
        <end position="18"/>
    </location>
</feature>
<reference evidence="2" key="3">
    <citation type="submission" date="2023-05" db="EMBL/GenBank/DDBJ databases">
        <authorList>
            <person name="Smith C.H."/>
        </authorList>
    </citation>
    <scope>NUCLEOTIDE SEQUENCE</scope>
    <source>
        <strain evidence="2">CHS0354</strain>
        <tissue evidence="2">Mantle</tissue>
    </source>
</reference>
<name>A0AAE0W1C4_9BIVA</name>
<keyword evidence="1" id="KW-0732">Signal</keyword>
<reference evidence="2" key="2">
    <citation type="journal article" date="2021" name="Genome Biol. Evol.">
        <title>Developing a high-quality reference genome for a parasitic bivalve with doubly uniparental inheritance (Bivalvia: Unionida).</title>
        <authorList>
            <person name="Smith C.H."/>
        </authorList>
    </citation>
    <scope>NUCLEOTIDE SEQUENCE</scope>
    <source>
        <strain evidence="2">CHS0354</strain>
        <tissue evidence="2">Mantle</tissue>
    </source>
</reference>
<reference evidence="2" key="1">
    <citation type="journal article" date="2021" name="Genome Biol. Evol.">
        <title>A High-Quality Reference Genome for a Parasitic Bivalve with Doubly Uniparental Inheritance (Bivalvia: Unionida).</title>
        <authorList>
            <person name="Smith C.H."/>
        </authorList>
    </citation>
    <scope>NUCLEOTIDE SEQUENCE</scope>
    <source>
        <strain evidence="2">CHS0354</strain>
    </source>
</reference>
<feature type="chain" id="PRO_5042068816" evidence="1">
    <location>
        <begin position="19"/>
        <end position="50"/>
    </location>
</feature>
<dbReference type="Proteomes" id="UP001195483">
    <property type="component" value="Unassembled WGS sequence"/>
</dbReference>
<evidence type="ECO:0000313" key="2">
    <source>
        <dbReference type="EMBL" id="KAK3597841.1"/>
    </source>
</evidence>
<organism evidence="2 3">
    <name type="scientific">Potamilus streckersoni</name>
    <dbReference type="NCBI Taxonomy" id="2493646"/>
    <lineage>
        <taxon>Eukaryota</taxon>
        <taxon>Metazoa</taxon>
        <taxon>Spiralia</taxon>
        <taxon>Lophotrochozoa</taxon>
        <taxon>Mollusca</taxon>
        <taxon>Bivalvia</taxon>
        <taxon>Autobranchia</taxon>
        <taxon>Heteroconchia</taxon>
        <taxon>Palaeoheterodonta</taxon>
        <taxon>Unionida</taxon>
        <taxon>Unionoidea</taxon>
        <taxon>Unionidae</taxon>
        <taxon>Ambleminae</taxon>
        <taxon>Lampsilini</taxon>
        <taxon>Potamilus</taxon>
    </lineage>
</organism>
<sequence length="50" mass="5724">MRMLRFLVVWMIWFGVFAAPHQLEGIRCRGESSPRKGFLGLEEVMVVVGS</sequence>